<dbReference type="Gene3D" id="3.40.1000.10">
    <property type="entry name" value="Mog1/PsbP, alpha/beta/alpha sandwich"/>
    <property type="match status" value="1"/>
</dbReference>
<reference evidence="2" key="1">
    <citation type="submission" date="2022-02" db="EMBL/GenBank/DDBJ databases">
        <authorList>
            <person name="Henning P.M."/>
            <person name="McCubbin A.G."/>
            <person name="Shore J.S."/>
        </authorList>
    </citation>
    <scope>NUCLEOTIDE SEQUENCE</scope>
    <source>
        <strain evidence="2">F60SS</strain>
        <tissue evidence="2">Leaves</tissue>
    </source>
</reference>
<dbReference type="PANTHER" id="PTHR31407:SF10">
    <property type="entry name" value="PHOTOSYNTHETIC NDH SUBUNIT OF LUMENAL LOCATION 1, CHLOROPLASTIC"/>
    <property type="match status" value="1"/>
</dbReference>
<evidence type="ECO:0000259" key="1">
    <source>
        <dbReference type="Pfam" id="PF01789"/>
    </source>
</evidence>
<protein>
    <recommendedName>
        <fullName evidence="1">PsbP C-terminal domain-containing protein</fullName>
    </recommendedName>
</protein>
<dbReference type="SUPFAM" id="SSF55724">
    <property type="entry name" value="Mog1p/PsbP-like"/>
    <property type="match status" value="1"/>
</dbReference>
<dbReference type="GO" id="GO:0019898">
    <property type="term" value="C:extrinsic component of membrane"/>
    <property type="evidence" value="ECO:0007669"/>
    <property type="project" value="InterPro"/>
</dbReference>
<reference evidence="2" key="2">
    <citation type="journal article" date="2023" name="Plants (Basel)">
        <title>Annotation of the Turnera subulata (Passifloraceae) Draft Genome Reveals the S-Locus Evolved after the Divergence of Turneroideae from Passifloroideae in a Stepwise Manner.</title>
        <authorList>
            <person name="Henning P.M."/>
            <person name="Roalson E.H."/>
            <person name="Mir W."/>
            <person name="McCubbin A.G."/>
            <person name="Shore J.S."/>
        </authorList>
    </citation>
    <scope>NUCLEOTIDE SEQUENCE</scope>
    <source>
        <strain evidence="2">F60SS</strain>
    </source>
</reference>
<gene>
    <name evidence="2" type="ORF">Tsubulata_038739</name>
</gene>
<accession>A0A9Q0FQS4</accession>
<proteinExistence type="predicted"/>
<dbReference type="OrthoDB" id="1575572at2759"/>
<feature type="domain" description="PsbP C-terminal" evidence="1">
    <location>
        <begin position="89"/>
        <end position="238"/>
    </location>
</feature>
<evidence type="ECO:0000313" key="3">
    <source>
        <dbReference type="Proteomes" id="UP001141552"/>
    </source>
</evidence>
<keyword evidence="3" id="KW-1185">Reference proteome</keyword>
<dbReference type="GO" id="GO:0005509">
    <property type="term" value="F:calcium ion binding"/>
    <property type="evidence" value="ECO:0007669"/>
    <property type="project" value="InterPro"/>
</dbReference>
<dbReference type="InterPro" id="IPR016123">
    <property type="entry name" value="Mog1/PsbP_a/b/a-sand"/>
</dbReference>
<comment type="caution">
    <text evidence="2">The sequence shown here is derived from an EMBL/GenBank/DDBJ whole genome shotgun (WGS) entry which is preliminary data.</text>
</comment>
<dbReference type="InterPro" id="IPR002683">
    <property type="entry name" value="PsbP_C"/>
</dbReference>
<dbReference type="NCBIfam" id="NF040946">
    <property type="entry name" value="PSII_PsbP"/>
    <property type="match status" value="1"/>
</dbReference>
<dbReference type="GO" id="GO:0009654">
    <property type="term" value="C:photosystem II oxygen evolving complex"/>
    <property type="evidence" value="ECO:0007669"/>
    <property type="project" value="InterPro"/>
</dbReference>
<dbReference type="EMBL" id="JAKUCV010004602">
    <property type="protein sequence ID" value="KAJ4834847.1"/>
    <property type="molecule type" value="Genomic_DNA"/>
</dbReference>
<organism evidence="2 3">
    <name type="scientific">Turnera subulata</name>
    <dbReference type="NCBI Taxonomy" id="218843"/>
    <lineage>
        <taxon>Eukaryota</taxon>
        <taxon>Viridiplantae</taxon>
        <taxon>Streptophyta</taxon>
        <taxon>Embryophyta</taxon>
        <taxon>Tracheophyta</taxon>
        <taxon>Spermatophyta</taxon>
        <taxon>Magnoliopsida</taxon>
        <taxon>eudicotyledons</taxon>
        <taxon>Gunneridae</taxon>
        <taxon>Pentapetalae</taxon>
        <taxon>rosids</taxon>
        <taxon>fabids</taxon>
        <taxon>Malpighiales</taxon>
        <taxon>Passifloraceae</taxon>
        <taxon>Turnera</taxon>
    </lineage>
</organism>
<dbReference type="Proteomes" id="UP001141552">
    <property type="component" value="Unassembled WGS sequence"/>
</dbReference>
<dbReference type="PANTHER" id="PTHR31407">
    <property type="match status" value="1"/>
</dbReference>
<sequence length="241" mass="27272">MATTSSLSLSCVSTTLAKKLINVPHSHELTPPPTASPAAIDSITCTRESTSGKESDCKRRLLLLGIGALATSLVPVSPLLAAEAAEVPKGFEAFVDLEDGYSYYHPLNWVDFDFLGHDSAFKDRVFSIHNCRVRFRPTKMKDIKDLGPIDEVVYNLLNHVYNAVTQIPTVYNVEERNIDGRNYYFFEYRFTSPNYSSCSFANITIANGRYYTMIVGANERRWKRYRDQLKVIADSFRVFDI</sequence>
<dbReference type="Pfam" id="PF01789">
    <property type="entry name" value="PsbP"/>
    <property type="match status" value="1"/>
</dbReference>
<name>A0A9Q0FQS4_9ROSI</name>
<dbReference type="AlphaFoldDB" id="A0A9Q0FQS4"/>
<evidence type="ECO:0000313" key="2">
    <source>
        <dbReference type="EMBL" id="KAJ4834847.1"/>
    </source>
</evidence>
<dbReference type="GO" id="GO:0015979">
    <property type="term" value="P:photosynthesis"/>
    <property type="evidence" value="ECO:0007669"/>
    <property type="project" value="InterPro"/>
</dbReference>